<comment type="similarity">
    <text evidence="2 10">Belongs to the ABC-4 integral membrane protein family. FtsX subfamily.</text>
</comment>
<dbReference type="Pfam" id="PF02687">
    <property type="entry name" value="FtsX"/>
    <property type="match status" value="1"/>
</dbReference>
<gene>
    <name evidence="14" type="primary">ftsX</name>
    <name evidence="14" type="ORF">AMURIS_00490</name>
</gene>
<evidence type="ECO:0000259" key="12">
    <source>
        <dbReference type="Pfam" id="PF02687"/>
    </source>
</evidence>
<dbReference type="GO" id="GO:0051301">
    <property type="term" value="P:cell division"/>
    <property type="evidence" value="ECO:0007669"/>
    <property type="project" value="UniProtKB-KW"/>
</dbReference>
<evidence type="ECO:0000256" key="2">
    <source>
        <dbReference type="ARBA" id="ARBA00007379"/>
    </source>
</evidence>
<keyword evidence="7 11" id="KW-1133">Transmembrane helix</keyword>
<dbReference type="Gene3D" id="3.30.70.3040">
    <property type="match status" value="1"/>
</dbReference>
<keyword evidence="15" id="KW-1185">Reference proteome</keyword>
<comment type="subcellular location">
    <subcellularLocation>
        <location evidence="1">Cell membrane</location>
        <topology evidence="1">Multi-pass membrane protein</topology>
    </subcellularLocation>
</comment>
<evidence type="ECO:0000256" key="1">
    <source>
        <dbReference type="ARBA" id="ARBA00004651"/>
    </source>
</evidence>
<feature type="transmembrane region" description="Helical" evidence="11">
    <location>
        <begin position="187"/>
        <end position="217"/>
    </location>
</feature>
<feature type="domain" description="ABC3 transporter permease C-terminal" evidence="12">
    <location>
        <begin position="195"/>
        <end position="314"/>
    </location>
</feature>
<dbReference type="AlphaFoldDB" id="A0A2K4ZBE6"/>
<dbReference type="OrthoDB" id="9812531at2"/>
<evidence type="ECO:0000313" key="14">
    <source>
        <dbReference type="EMBL" id="SOY27785.1"/>
    </source>
</evidence>
<dbReference type="RefSeq" id="WP_103237894.1">
    <property type="nucleotide sequence ID" value="NZ_CANRXC010000048.1"/>
</dbReference>
<accession>A0A2K4ZBE6</accession>
<keyword evidence="5 10" id="KW-0132">Cell division</keyword>
<evidence type="ECO:0000256" key="5">
    <source>
        <dbReference type="ARBA" id="ARBA00022618"/>
    </source>
</evidence>
<comment type="function">
    <text evidence="10">Part of the ABC transporter FtsEX involved in asymmetric cellular division facilitating the initiation of sporulation.</text>
</comment>
<sequence length="318" mass="35542">MKISTLFYTIKQGFVNIFRNKWYSLASIATIAACLFLFGLFYSIVMNFRSIVMKAEEGVSVTVFFHSEWDQCEKLGKTHEGGMLPTDERIEEIGQMIANRAEVSEVKFVSDDEAWENFTKERFGEEFQAYSLGFLENPLKGDHSYEIFLSDVSLQNALVTWLESFPEVSRVNYSALTADTLSGANLLIAYVSLGIIVILLAVSIFLISNTVAIGISVRSEEINIMKYIGATDFFVRSPFVLEGMLIGLLGAMLPLGLIYSIYNYALTYIAERFSILSNFLNFLPAEEIFHVLTPVSVGVGVGIGFLGSITTVRKHLRV</sequence>
<dbReference type="GO" id="GO:0005886">
    <property type="term" value="C:plasma membrane"/>
    <property type="evidence" value="ECO:0007669"/>
    <property type="project" value="UniProtKB-SubCell"/>
</dbReference>
<name>A0A2K4ZBE6_9FIRM</name>
<dbReference type="PANTHER" id="PTHR47755:SF1">
    <property type="entry name" value="CELL DIVISION PROTEIN FTSX"/>
    <property type="match status" value="1"/>
</dbReference>
<evidence type="ECO:0000256" key="9">
    <source>
        <dbReference type="ARBA" id="ARBA00023306"/>
    </source>
</evidence>
<dbReference type="PIRSF" id="PIRSF003097">
    <property type="entry name" value="FtsX"/>
    <property type="match status" value="1"/>
</dbReference>
<dbReference type="Pfam" id="PF18075">
    <property type="entry name" value="FtsX_ECD"/>
    <property type="match status" value="1"/>
</dbReference>
<evidence type="ECO:0000256" key="11">
    <source>
        <dbReference type="SAM" id="Phobius"/>
    </source>
</evidence>
<dbReference type="PANTHER" id="PTHR47755">
    <property type="entry name" value="CELL DIVISION PROTEIN FTSX"/>
    <property type="match status" value="1"/>
</dbReference>
<proteinExistence type="inferred from homology"/>
<reference evidence="14 15" key="1">
    <citation type="submission" date="2018-01" db="EMBL/GenBank/DDBJ databases">
        <authorList>
            <person name="Gaut B.S."/>
            <person name="Morton B.R."/>
            <person name="Clegg M.T."/>
            <person name="Duvall M.R."/>
        </authorList>
    </citation>
    <scope>NUCLEOTIDE SEQUENCE [LARGE SCALE GENOMIC DNA]</scope>
    <source>
        <strain evidence="14">GP69</strain>
    </source>
</reference>
<evidence type="ECO:0000313" key="15">
    <source>
        <dbReference type="Proteomes" id="UP000236311"/>
    </source>
</evidence>
<keyword evidence="4 10" id="KW-1003">Cell membrane</keyword>
<evidence type="ECO:0000256" key="3">
    <source>
        <dbReference type="ARBA" id="ARBA00021907"/>
    </source>
</evidence>
<evidence type="ECO:0000256" key="6">
    <source>
        <dbReference type="ARBA" id="ARBA00022692"/>
    </source>
</evidence>
<dbReference type="PROSITE" id="PS51257">
    <property type="entry name" value="PROKAR_LIPOPROTEIN"/>
    <property type="match status" value="1"/>
</dbReference>
<keyword evidence="9 10" id="KW-0131">Cell cycle</keyword>
<feature type="transmembrane region" description="Helical" evidence="11">
    <location>
        <begin position="238"/>
        <end position="262"/>
    </location>
</feature>
<keyword evidence="6 11" id="KW-0812">Transmembrane</keyword>
<dbReference type="EMBL" id="OFSM01000002">
    <property type="protein sequence ID" value="SOY27785.1"/>
    <property type="molecule type" value="Genomic_DNA"/>
</dbReference>
<dbReference type="InterPro" id="IPR040690">
    <property type="entry name" value="FtsX_ECD"/>
</dbReference>
<dbReference type="InterPro" id="IPR003838">
    <property type="entry name" value="ABC3_permease_C"/>
</dbReference>
<evidence type="ECO:0000256" key="10">
    <source>
        <dbReference type="PIRNR" id="PIRNR003097"/>
    </source>
</evidence>
<dbReference type="InterPro" id="IPR004513">
    <property type="entry name" value="FtsX"/>
</dbReference>
<dbReference type="Proteomes" id="UP000236311">
    <property type="component" value="Unassembled WGS sequence"/>
</dbReference>
<evidence type="ECO:0000259" key="13">
    <source>
        <dbReference type="Pfam" id="PF18075"/>
    </source>
</evidence>
<protein>
    <recommendedName>
        <fullName evidence="3 10">Cell division protein FtsX</fullName>
    </recommendedName>
</protein>
<evidence type="ECO:0000256" key="7">
    <source>
        <dbReference type="ARBA" id="ARBA00022989"/>
    </source>
</evidence>
<evidence type="ECO:0000256" key="8">
    <source>
        <dbReference type="ARBA" id="ARBA00023136"/>
    </source>
</evidence>
<dbReference type="InterPro" id="IPR058204">
    <property type="entry name" value="FtsX_firmicutes-type"/>
</dbReference>
<organism evidence="14 15">
    <name type="scientific">Acetatifactor muris</name>
    <dbReference type="NCBI Taxonomy" id="879566"/>
    <lineage>
        <taxon>Bacteria</taxon>
        <taxon>Bacillati</taxon>
        <taxon>Bacillota</taxon>
        <taxon>Clostridia</taxon>
        <taxon>Lachnospirales</taxon>
        <taxon>Lachnospiraceae</taxon>
        <taxon>Acetatifactor</taxon>
    </lineage>
</organism>
<feature type="transmembrane region" description="Helical" evidence="11">
    <location>
        <begin position="288"/>
        <end position="312"/>
    </location>
</feature>
<feature type="transmembrane region" description="Helical" evidence="11">
    <location>
        <begin position="21"/>
        <end position="45"/>
    </location>
</feature>
<keyword evidence="8 10" id="KW-0472">Membrane</keyword>
<evidence type="ECO:0000256" key="4">
    <source>
        <dbReference type="ARBA" id="ARBA00022475"/>
    </source>
</evidence>
<feature type="domain" description="FtsX extracellular" evidence="13">
    <location>
        <begin position="59"/>
        <end position="171"/>
    </location>
</feature>
<dbReference type="NCBIfam" id="NF038347">
    <property type="entry name" value="FtsX_Gpos"/>
    <property type="match status" value="1"/>
</dbReference>